<evidence type="ECO:0000256" key="2">
    <source>
        <dbReference type="SAM" id="MobiDB-lite"/>
    </source>
</evidence>
<keyword evidence="1" id="KW-0479">Metal-binding</keyword>
<dbReference type="PaxDb" id="4113-PGSC0003DMT400095273"/>
<dbReference type="InParanoid" id="M1DVX7"/>
<sequence>MRSRMSLFVAGLARQSNKEGKASLLIGVMDISRLMVNVQQVEEKKLRDREDFKNKRAKTGNESGQQKSNVNRSSFQQKQKGPAPSSASAPAPKNKGEYNDQNFRAKPAYSQGSITQKSSKPPACAKCGRNHSGICREGSTGCFKCGQSGHFMPECPKNRQGNGNGGNRAQSSSVAPPDRVAPRGATSGTSGGTNRLYAFNSRQEQ</sequence>
<dbReference type="Pfam" id="PF00098">
    <property type="entry name" value="zf-CCHC"/>
    <property type="match status" value="1"/>
</dbReference>
<keyword evidence="1" id="KW-0862">Zinc</keyword>
<dbReference type="Gramene" id="PGSC0003DMT400095273">
    <property type="protein sequence ID" value="PGSC0003DMT400095273"/>
    <property type="gene ID" value="PGSC0003DMG400044844"/>
</dbReference>
<feature type="compositionally biased region" description="Polar residues" evidence="2">
    <location>
        <begin position="110"/>
        <end position="119"/>
    </location>
</feature>
<dbReference type="AlphaFoldDB" id="M1DVX7"/>
<feature type="compositionally biased region" description="Polar residues" evidence="2">
    <location>
        <begin position="60"/>
        <end position="79"/>
    </location>
</feature>
<keyword evidence="5" id="KW-1185">Reference proteome</keyword>
<dbReference type="OMA" id="GEYNDQN"/>
<dbReference type="EnsemblPlants" id="PGSC0003DMT400095273">
    <property type="protein sequence ID" value="PGSC0003DMT400095273"/>
    <property type="gene ID" value="PGSC0003DMG400044844"/>
</dbReference>
<organism evidence="4 5">
    <name type="scientific">Solanum tuberosum</name>
    <name type="common">Potato</name>
    <dbReference type="NCBI Taxonomy" id="4113"/>
    <lineage>
        <taxon>Eukaryota</taxon>
        <taxon>Viridiplantae</taxon>
        <taxon>Streptophyta</taxon>
        <taxon>Embryophyta</taxon>
        <taxon>Tracheophyta</taxon>
        <taxon>Spermatophyta</taxon>
        <taxon>Magnoliopsida</taxon>
        <taxon>eudicotyledons</taxon>
        <taxon>Gunneridae</taxon>
        <taxon>Pentapetalae</taxon>
        <taxon>asterids</taxon>
        <taxon>lamiids</taxon>
        <taxon>Solanales</taxon>
        <taxon>Solanaceae</taxon>
        <taxon>Solanoideae</taxon>
        <taxon>Solaneae</taxon>
        <taxon>Solanum</taxon>
    </lineage>
</organism>
<dbReference type="PANTHER" id="PTHR34482">
    <property type="entry name" value="DNA DAMAGE-INDUCIBLE PROTEIN 1-LIKE"/>
    <property type="match status" value="1"/>
</dbReference>
<feature type="compositionally biased region" description="Low complexity" evidence="2">
    <location>
        <begin position="82"/>
        <end position="92"/>
    </location>
</feature>
<dbReference type="SUPFAM" id="SSF57756">
    <property type="entry name" value="Retrovirus zinc finger-like domains"/>
    <property type="match status" value="1"/>
</dbReference>
<feature type="region of interest" description="Disordered" evidence="2">
    <location>
        <begin position="153"/>
        <end position="205"/>
    </location>
</feature>
<dbReference type="HOGENOM" id="CLU_043741_0_2_1"/>
<reference evidence="4" key="2">
    <citation type="submission" date="2015-06" db="UniProtKB">
        <authorList>
            <consortium name="EnsemblPlants"/>
        </authorList>
    </citation>
    <scope>IDENTIFICATION</scope>
    <source>
        <strain evidence="4">DM1-3 516 R44</strain>
    </source>
</reference>
<protein>
    <submittedName>
        <fullName evidence="4">Gag-pol protein</fullName>
    </submittedName>
</protein>
<name>M1DVX7_SOLTU</name>
<dbReference type="InterPro" id="IPR036875">
    <property type="entry name" value="Znf_CCHC_sf"/>
</dbReference>
<dbReference type="InterPro" id="IPR001878">
    <property type="entry name" value="Znf_CCHC"/>
</dbReference>
<proteinExistence type="predicted"/>
<evidence type="ECO:0000313" key="4">
    <source>
        <dbReference type="EnsemblPlants" id="PGSC0003DMT400095273"/>
    </source>
</evidence>
<reference evidence="5" key="1">
    <citation type="journal article" date="2011" name="Nature">
        <title>Genome sequence and analysis of the tuber crop potato.</title>
        <authorList>
            <consortium name="The Potato Genome Sequencing Consortium"/>
        </authorList>
    </citation>
    <scope>NUCLEOTIDE SEQUENCE [LARGE SCALE GENOMIC DNA]</scope>
    <source>
        <strain evidence="5">cv. DM1-3 516 R44</strain>
    </source>
</reference>
<dbReference type="SMART" id="SM00343">
    <property type="entry name" value="ZnF_C2HC"/>
    <property type="match status" value="1"/>
</dbReference>
<dbReference type="PANTHER" id="PTHR34482:SF57">
    <property type="entry name" value="RETROTRANSPOSON GAG DOMAIN-CONTAINING PROTEIN"/>
    <property type="match status" value="1"/>
</dbReference>
<dbReference type="GO" id="GO:0008270">
    <property type="term" value="F:zinc ion binding"/>
    <property type="evidence" value="ECO:0007669"/>
    <property type="project" value="UniProtKB-KW"/>
</dbReference>
<feature type="region of interest" description="Disordered" evidence="2">
    <location>
        <begin position="42"/>
        <end position="127"/>
    </location>
</feature>
<dbReference type="Proteomes" id="UP000011115">
    <property type="component" value="Unassembled WGS sequence"/>
</dbReference>
<evidence type="ECO:0000313" key="5">
    <source>
        <dbReference type="Proteomes" id="UP000011115"/>
    </source>
</evidence>
<feature type="domain" description="CCHC-type" evidence="3">
    <location>
        <begin position="142"/>
        <end position="157"/>
    </location>
</feature>
<keyword evidence="1" id="KW-0863">Zinc-finger</keyword>
<evidence type="ECO:0000259" key="3">
    <source>
        <dbReference type="PROSITE" id="PS50158"/>
    </source>
</evidence>
<feature type="compositionally biased region" description="Basic and acidic residues" evidence="2">
    <location>
        <begin position="42"/>
        <end position="54"/>
    </location>
</feature>
<evidence type="ECO:0000256" key="1">
    <source>
        <dbReference type="PROSITE-ProRule" id="PRU00047"/>
    </source>
</evidence>
<dbReference type="GO" id="GO:0003676">
    <property type="term" value="F:nucleic acid binding"/>
    <property type="evidence" value="ECO:0007669"/>
    <property type="project" value="InterPro"/>
</dbReference>
<dbReference type="PROSITE" id="PS50158">
    <property type="entry name" value="ZF_CCHC"/>
    <property type="match status" value="1"/>
</dbReference>
<dbReference type="Gene3D" id="4.10.60.10">
    <property type="entry name" value="Zinc finger, CCHC-type"/>
    <property type="match status" value="1"/>
</dbReference>
<accession>M1DVX7</accession>